<reference evidence="8 9" key="1">
    <citation type="submission" date="2016-12" db="EMBL/GenBank/DDBJ databases">
        <title>Draft genome sequence of Fusarium oxysporum causing rot on Narcissus.</title>
        <authorList>
            <person name="Armitage A.D."/>
            <person name="Taylor A."/>
            <person name="Clarkson J.P."/>
            <person name="Harrison R.J."/>
            <person name="Jackson A.C."/>
        </authorList>
    </citation>
    <scope>NUCLEOTIDE SEQUENCE [LARGE SCALE GENOMIC DNA]</scope>
    <source>
        <strain evidence="8 9">N139</strain>
    </source>
</reference>
<feature type="region of interest" description="Disordered" evidence="5">
    <location>
        <begin position="387"/>
        <end position="406"/>
    </location>
</feature>
<dbReference type="GO" id="GO:0008270">
    <property type="term" value="F:zinc ion binding"/>
    <property type="evidence" value="ECO:0007669"/>
    <property type="project" value="UniProtKB-KW"/>
</dbReference>
<proteinExistence type="predicted"/>
<dbReference type="GO" id="GO:0003677">
    <property type="term" value="F:DNA binding"/>
    <property type="evidence" value="ECO:0007669"/>
    <property type="project" value="UniProtKB-KW"/>
</dbReference>
<dbReference type="Pfam" id="PF03184">
    <property type="entry name" value="DDE_1"/>
    <property type="match status" value="1"/>
</dbReference>
<evidence type="ECO:0008006" key="10">
    <source>
        <dbReference type="Google" id="ProtNLM"/>
    </source>
</evidence>
<evidence type="ECO:0000256" key="1">
    <source>
        <dbReference type="ARBA" id="ARBA00004123"/>
    </source>
</evidence>
<dbReference type="InterPro" id="IPR001878">
    <property type="entry name" value="Znf_CCHC"/>
</dbReference>
<evidence type="ECO:0000256" key="4">
    <source>
        <dbReference type="PROSITE-ProRule" id="PRU00047"/>
    </source>
</evidence>
<evidence type="ECO:0000256" key="5">
    <source>
        <dbReference type="SAM" id="MobiDB-lite"/>
    </source>
</evidence>
<keyword evidence="4" id="KW-0479">Metal-binding</keyword>
<dbReference type="Proteomes" id="UP000290540">
    <property type="component" value="Unassembled WGS sequence"/>
</dbReference>
<evidence type="ECO:0000256" key="3">
    <source>
        <dbReference type="ARBA" id="ARBA00023242"/>
    </source>
</evidence>
<evidence type="ECO:0000259" key="7">
    <source>
        <dbReference type="PROSITE" id="PS51253"/>
    </source>
</evidence>
<dbReference type="InterPro" id="IPR004875">
    <property type="entry name" value="DDE_SF_endonuclease_dom"/>
</dbReference>
<dbReference type="EMBL" id="MQTW01001048">
    <property type="protein sequence ID" value="RYC78589.1"/>
    <property type="molecule type" value="Genomic_DNA"/>
</dbReference>
<dbReference type="PANTHER" id="PTHR19303">
    <property type="entry name" value="TRANSPOSON"/>
    <property type="match status" value="1"/>
</dbReference>
<dbReference type="InterPro" id="IPR009057">
    <property type="entry name" value="Homeodomain-like_sf"/>
</dbReference>
<feature type="domain" description="HTH CENPB-type" evidence="7">
    <location>
        <begin position="51"/>
        <end position="120"/>
    </location>
</feature>
<evidence type="ECO:0000313" key="9">
    <source>
        <dbReference type="Proteomes" id="UP000290540"/>
    </source>
</evidence>
<dbReference type="AlphaFoldDB" id="A0A4Q2V1F1"/>
<dbReference type="InterPro" id="IPR050863">
    <property type="entry name" value="CenT-Element_Derived"/>
</dbReference>
<dbReference type="PROSITE" id="PS50158">
    <property type="entry name" value="ZF_CCHC"/>
    <property type="match status" value="1"/>
</dbReference>
<evidence type="ECO:0000256" key="2">
    <source>
        <dbReference type="ARBA" id="ARBA00023125"/>
    </source>
</evidence>
<dbReference type="PROSITE" id="PS51253">
    <property type="entry name" value="HTH_CENPB"/>
    <property type="match status" value="1"/>
</dbReference>
<evidence type="ECO:0000313" key="8">
    <source>
        <dbReference type="EMBL" id="RYC78589.1"/>
    </source>
</evidence>
<protein>
    <recommendedName>
        <fullName evidence="10">HTH CENPB-type domain-containing protein</fullName>
    </recommendedName>
</protein>
<dbReference type="Pfam" id="PF05225">
    <property type="entry name" value="HTH_psq"/>
    <property type="match status" value="1"/>
</dbReference>
<accession>A0A4Q2V1F1</accession>
<keyword evidence="4" id="KW-0863">Zinc-finger</keyword>
<comment type="subcellular location">
    <subcellularLocation>
        <location evidence="1">Nucleus</location>
    </subcellularLocation>
</comment>
<name>A0A4Q2V1F1_FUSOX</name>
<keyword evidence="3" id="KW-0539">Nucleus</keyword>
<comment type="caution">
    <text evidence="8">The sequence shown here is derived from an EMBL/GenBank/DDBJ whole genome shotgun (WGS) entry which is preliminary data.</text>
</comment>
<dbReference type="GO" id="GO:0005634">
    <property type="term" value="C:nucleus"/>
    <property type="evidence" value="ECO:0007669"/>
    <property type="project" value="UniProtKB-SubCell"/>
</dbReference>
<dbReference type="InterPro" id="IPR006600">
    <property type="entry name" value="HTH_CenpB_DNA-bd_dom"/>
</dbReference>
<keyword evidence="2" id="KW-0238">DNA-binding</keyword>
<organism evidence="8 9">
    <name type="scientific">Fusarium oxysporum f. sp. narcissi</name>
    <dbReference type="NCBI Taxonomy" id="451672"/>
    <lineage>
        <taxon>Eukaryota</taxon>
        <taxon>Fungi</taxon>
        <taxon>Dikarya</taxon>
        <taxon>Ascomycota</taxon>
        <taxon>Pezizomycotina</taxon>
        <taxon>Sordariomycetes</taxon>
        <taxon>Hypocreomycetidae</taxon>
        <taxon>Hypocreales</taxon>
        <taxon>Nectriaceae</taxon>
        <taxon>Fusarium</taxon>
        <taxon>Fusarium oxysporum species complex</taxon>
    </lineage>
</organism>
<gene>
    <name evidence="8" type="ORF">BFJ63_vAg18538</name>
</gene>
<dbReference type="SUPFAM" id="SSF46689">
    <property type="entry name" value="Homeodomain-like"/>
    <property type="match status" value="1"/>
</dbReference>
<sequence length="551" mass="61943">MPQPSNEARILLALQALQNNPKLSLRRAAKIYEVGFGTLRNRQNGIQSRDAWVPKSRRLTDLEEQIIVQFLLDLDSRGFPARLRFVEEIANSLLTDRDASPVGKRWAHNFIKRQPELKTRLFRRYDYQRAKCEDPTIIRGWFRLVQNTIAKYGIRSDDIWNFDETGFMMGVIMVGMAVTGSERQGRPKSVQPGNREWITAIAAINAEGQSIAPFIIGSGQYHLANWYRESNLPPDWVIATSQNGWTNNELGLEWLKHFDRSTTKRSNARYRLLILDGHESHHSVKFERYCQDHKIITLCMPAHASHLLQPLDVGCFAVLKKAYGQEIEHLIRCSVTHVSETEFFPAFYAAFQATFTESNIQGGFRGAGLAPLNPETVISKLNVQLRTPTPPEEATQPSTPWASKTPKTVIETQSQSEYLSNRIRRHYSSSPESILGALKSLAKGTTAIMHENALLRAENRNLRDANGILSRRRRAKRTRLQKGGAMTVQNASQVIDQIDVDAQVVAESSRSGGRGRSVGPGVRHCGGCGKAGHNARTCQVVIETSGEEYSE</sequence>
<feature type="compositionally biased region" description="Polar residues" evidence="5">
    <location>
        <begin position="395"/>
        <end position="406"/>
    </location>
</feature>
<dbReference type="PANTHER" id="PTHR19303:SF62">
    <property type="entry name" value="HTH CENPB-TYPE DOMAIN-CONTAINING PROTEIN-RELATED"/>
    <property type="match status" value="1"/>
</dbReference>
<keyword evidence="4" id="KW-0862">Zinc</keyword>
<evidence type="ECO:0000259" key="6">
    <source>
        <dbReference type="PROSITE" id="PS50158"/>
    </source>
</evidence>
<dbReference type="InterPro" id="IPR007889">
    <property type="entry name" value="HTH_Psq"/>
</dbReference>
<feature type="domain" description="CCHC-type" evidence="6">
    <location>
        <begin position="525"/>
        <end position="538"/>
    </location>
</feature>